<sequence>MGQLNAFQHSLVATLAILMTIWQVSEAKPRWNLASVQDSAYSPLLPDETANPPEDSLAYPDSKSYPKGAKLDTLLNILTRIRSNALQTDETSAQSPILNNILNQLKKEEGLAVADETQKRSADLHNNLQSVLPPWQEFCLMLRMGNCWRYKRSVPEPIADPSTNV</sequence>
<name>A0AAD9MSN1_9ANNE</name>
<dbReference type="EMBL" id="JAODUP010000767">
    <property type="protein sequence ID" value="KAK2144322.1"/>
    <property type="molecule type" value="Genomic_DNA"/>
</dbReference>
<organism evidence="2 3">
    <name type="scientific">Paralvinella palmiformis</name>
    <dbReference type="NCBI Taxonomy" id="53620"/>
    <lineage>
        <taxon>Eukaryota</taxon>
        <taxon>Metazoa</taxon>
        <taxon>Spiralia</taxon>
        <taxon>Lophotrochozoa</taxon>
        <taxon>Annelida</taxon>
        <taxon>Polychaeta</taxon>
        <taxon>Sedentaria</taxon>
        <taxon>Canalipalpata</taxon>
        <taxon>Terebellida</taxon>
        <taxon>Terebelliformia</taxon>
        <taxon>Alvinellidae</taxon>
        <taxon>Paralvinella</taxon>
    </lineage>
</organism>
<feature type="chain" id="PRO_5042160720" evidence="1">
    <location>
        <begin position="28"/>
        <end position="165"/>
    </location>
</feature>
<accession>A0AAD9MSN1</accession>
<dbReference type="Proteomes" id="UP001208570">
    <property type="component" value="Unassembled WGS sequence"/>
</dbReference>
<dbReference type="AlphaFoldDB" id="A0AAD9MSN1"/>
<comment type="caution">
    <text evidence="2">The sequence shown here is derived from an EMBL/GenBank/DDBJ whole genome shotgun (WGS) entry which is preliminary data.</text>
</comment>
<gene>
    <name evidence="2" type="ORF">LSH36_767g00017</name>
</gene>
<keyword evidence="1" id="KW-0732">Signal</keyword>
<keyword evidence="3" id="KW-1185">Reference proteome</keyword>
<protein>
    <submittedName>
        <fullName evidence="2">Uncharacterized protein</fullName>
    </submittedName>
</protein>
<proteinExistence type="predicted"/>
<evidence type="ECO:0000313" key="2">
    <source>
        <dbReference type="EMBL" id="KAK2144322.1"/>
    </source>
</evidence>
<feature type="signal peptide" evidence="1">
    <location>
        <begin position="1"/>
        <end position="27"/>
    </location>
</feature>
<reference evidence="2" key="1">
    <citation type="journal article" date="2023" name="Mol. Biol. Evol.">
        <title>Third-Generation Sequencing Reveals the Adaptive Role of the Epigenome in Three Deep-Sea Polychaetes.</title>
        <authorList>
            <person name="Perez M."/>
            <person name="Aroh O."/>
            <person name="Sun Y."/>
            <person name="Lan Y."/>
            <person name="Juniper S.K."/>
            <person name="Young C.R."/>
            <person name="Angers B."/>
            <person name="Qian P.Y."/>
        </authorList>
    </citation>
    <scope>NUCLEOTIDE SEQUENCE</scope>
    <source>
        <strain evidence="2">P08H-3</strain>
    </source>
</reference>
<evidence type="ECO:0000256" key="1">
    <source>
        <dbReference type="SAM" id="SignalP"/>
    </source>
</evidence>
<evidence type="ECO:0000313" key="3">
    <source>
        <dbReference type="Proteomes" id="UP001208570"/>
    </source>
</evidence>